<gene>
    <name evidence="1" type="ORF">PVK06_023819</name>
</gene>
<evidence type="ECO:0000313" key="2">
    <source>
        <dbReference type="Proteomes" id="UP001358586"/>
    </source>
</evidence>
<keyword evidence="2" id="KW-1185">Reference proteome</keyword>
<organism evidence="1 2">
    <name type="scientific">Gossypium arboreum</name>
    <name type="common">Tree cotton</name>
    <name type="synonym">Gossypium nanking</name>
    <dbReference type="NCBI Taxonomy" id="29729"/>
    <lineage>
        <taxon>Eukaryota</taxon>
        <taxon>Viridiplantae</taxon>
        <taxon>Streptophyta</taxon>
        <taxon>Embryophyta</taxon>
        <taxon>Tracheophyta</taxon>
        <taxon>Spermatophyta</taxon>
        <taxon>Magnoliopsida</taxon>
        <taxon>eudicotyledons</taxon>
        <taxon>Gunneridae</taxon>
        <taxon>Pentapetalae</taxon>
        <taxon>rosids</taxon>
        <taxon>malvids</taxon>
        <taxon>Malvales</taxon>
        <taxon>Malvaceae</taxon>
        <taxon>Malvoideae</taxon>
        <taxon>Gossypium</taxon>
    </lineage>
</organism>
<name>A0ABR0PC60_GOSAR</name>
<sequence>MITSLILPMVKVDPGTSVSVLIANIRSQLRYIHRLLLAVAQDDGGRILPIVFAITLGELVNDQDADYLCNIPFNHWIQAYDGGLRYGHMTSNLTEYERKWLSVSLVLFKLLPDRELYRKPKDFGRMTHLDRIKNTEVFEFHKVMGIGNEMSSSTIPRAIPPTTMAYISSIESE</sequence>
<reference evidence="1 2" key="1">
    <citation type="submission" date="2023-03" db="EMBL/GenBank/DDBJ databases">
        <title>WGS of Gossypium arboreum.</title>
        <authorList>
            <person name="Yu D."/>
        </authorList>
    </citation>
    <scope>NUCLEOTIDE SEQUENCE [LARGE SCALE GENOMIC DNA]</scope>
    <source>
        <tissue evidence="1">Leaf</tissue>
    </source>
</reference>
<evidence type="ECO:0000313" key="1">
    <source>
        <dbReference type="EMBL" id="KAK5818871.1"/>
    </source>
</evidence>
<accession>A0ABR0PC60</accession>
<dbReference type="Proteomes" id="UP001358586">
    <property type="component" value="Chromosome 7"/>
</dbReference>
<dbReference type="EMBL" id="JARKNE010000007">
    <property type="protein sequence ID" value="KAK5818871.1"/>
    <property type="molecule type" value="Genomic_DNA"/>
</dbReference>
<comment type="caution">
    <text evidence="1">The sequence shown here is derived from an EMBL/GenBank/DDBJ whole genome shotgun (WGS) entry which is preliminary data.</text>
</comment>
<proteinExistence type="predicted"/>
<protein>
    <submittedName>
        <fullName evidence="1">Uncharacterized protein</fullName>
    </submittedName>
</protein>